<evidence type="ECO:0000256" key="1">
    <source>
        <dbReference type="SAM" id="Phobius"/>
    </source>
</evidence>
<keyword evidence="1" id="KW-0812">Transmembrane</keyword>
<accession>A0A0N4ZZG4</accession>
<evidence type="ECO:0000313" key="2">
    <source>
        <dbReference type="Proteomes" id="UP000038045"/>
    </source>
</evidence>
<feature type="transmembrane region" description="Helical" evidence="1">
    <location>
        <begin position="107"/>
        <end position="125"/>
    </location>
</feature>
<proteinExistence type="predicted"/>
<feature type="transmembrane region" description="Helical" evidence="1">
    <location>
        <begin position="137"/>
        <end position="159"/>
    </location>
</feature>
<dbReference type="WBParaSite" id="PTRK_0001427350.1">
    <property type="protein sequence ID" value="PTRK_0001427350.1"/>
    <property type="gene ID" value="PTRK_0001427350"/>
</dbReference>
<feature type="transmembrane region" description="Helical" evidence="1">
    <location>
        <begin position="44"/>
        <end position="69"/>
    </location>
</feature>
<feature type="transmembrane region" description="Helical" evidence="1">
    <location>
        <begin position="191"/>
        <end position="209"/>
    </location>
</feature>
<keyword evidence="1" id="KW-1133">Transmembrane helix</keyword>
<sequence length="252" mass="29589">MLTTLMMIGIILCVIVEIPLVIIIPIVAKFCLQKNSWHIYYRTIFSTLLFSLSIYLFFTICLDIILLSLKTIPTENLTPIDKFYNICVIMQRTVATLRRKDYENYKSYLTSFLIFLIIILYGVIVKNIGKFWTEFDSLYYTFAMAFDSTTIIISLYLWYINVKLRKLTVLSKTNLSEKFQLIENIKLLKTTFPLIIPYIIINIFFNILIDYGEETTRQTKTNGNLSVLKINGKSIPTNYDDNYYQNIVQKAW</sequence>
<protein>
    <submittedName>
        <fullName evidence="3">7TM_GPCR_Srx domain-containing protein</fullName>
    </submittedName>
</protein>
<feature type="transmembrane region" description="Helical" evidence="1">
    <location>
        <begin position="6"/>
        <end position="32"/>
    </location>
</feature>
<name>A0A0N4ZZG4_PARTI</name>
<evidence type="ECO:0000313" key="3">
    <source>
        <dbReference type="WBParaSite" id="PTRK_0001427350.1"/>
    </source>
</evidence>
<keyword evidence="1" id="KW-0472">Membrane</keyword>
<keyword evidence="2" id="KW-1185">Reference proteome</keyword>
<dbReference type="AlphaFoldDB" id="A0A0N4ZZG4"/>
<reference evidence="3" key="1">
    <citation type="submission" date="2017-02" db="UniProtKB">
        <authorList>
            <consortium name="WormBaseParasite"/>
        </authorList>
    </citation>
    <scope>IDENTIFICATION</scope>
</reference>
<dbReference type="Proteomes" id="UP000038045">
    <property type="component" value="Unplaced"/>
</dbReference>
<organism evidence="2 3">
    <name type="scientific">Parastrongyloides trichosuri</name>
    <name type="common">Possum-specific nematode worm</name>
    <dbReference type="NCBI Taxonomy" id="131310"/>
    <lineage>
        <taxon>Eukaryota</taxon>
        <taxon>Metazoa</taxon>
        <taxon>Ecdysozoa</taxon>
        <taxon>Nematoda</taxon>
        <taxon>Chromadorea</taxon>
        <taxon>Rhabditida</taxon>
        <taxon>Tylenchina</taxon>
        <taxon>Panagrolaimomorpha</taxon>
        <taxon>Strongyloidoidea</taxon>
        <taxon>Strongyloididae</taxon>
        <taxon>Parastrongyloides</taxon>
    </lineage>
</organism>